<dbReference type="Gene3D" id="2.30.33.40">
    <property type="entry name" value="GroES chaperonin"/>
    <property type="match status" value="1"/>
</dbReference>
<dbReference type="InterPro" id="IPR037124">
    <property type="entry name" value="Chaperonin_GroES_sf"/>
</dbReference>
<name>A0A2A8CVN6_9BACT</name>
<dbReference type="PANTHER" id="PTHR10772:SF58">
    <property type="entry name" value="CO-CHAPERONIN GROES"/>
    <property type="match status" value="1"/>
</dbReference>
<keyword evidence="2" id="KW-0143">Chaperone</keyword>
<protein>
    <submittedName>
        <fullName evidence="4">Chaperonin</fullName>
    </submittedName>
</protein>
<comment type="caution">
    <text evidence="4">The sequence shown here is derived from an EMBL/GenBank/DDBJ whole genome shotgun (WGS) entry which is preliminary data.</text>
</comment>
<feature type="compositionally biased region" description="Acidic residues" evidence="3">
    <location>
        <begin position="125"/>
        <end position="137"/>
    </location>
</feature>
<keyword evidence="5" id="KW-1185">Reference proteome</keyword>
<evidence type="ECO:0000256" key="2">
    <source>
        <dbReference type="ARBA" id="ARBA00023186"/>
    </source>
</evidence>
<dbReference type="RefSeq" id="WP_098076086.1">
    <property type="nucleotide sequence ID" value="NZ_PDEQ01000006.1"/>
</dbReference>
<evidence type="ECO:0000256" key="1">
    <source>
        <dbReference type="ARBA" id="ARBA00006975"/>
    </source>
</evidence>
<reference evidence="4 5" key="1">
    <citation type="submission" date="2017-10" db="EMBL/GenBank/DDBJ databases">
        <title>Draft genome of Longibacter Salinarum.</title>
        <authorList>
            <person name="Goh K.M."/>
            <person name="Shamsir M.S."/>
            <person name="Lim S.W."/>
        </authorList>
    </citation>
    <scope>NUCLEOTIDE SEQUENCE [LARGE SCALE GENOMIC DNA]</scope>
    <source>
        <strain evidence="4 5">KCTC 52045</strain>
    </source>
</reference>
<dbReference type="CDD" id="cd00320">
    <property type="entry name" value="cpn10"/>
    <property type="match status" value="1"/>
</dbReference>
<dbReference type="PANTHER" id="PTHR10772">
    <property type="entry name" value="10 KDA HEAT SHOCK PROTEIN"/>
    <property type="match status" value="1"/>
</dbReference>
<dbReference type="InterPro" id="IPR011032">
    <property type="entry name" value="GroES-like_sf"/>
</dbReference>
<organism evidence="4 5">
    <name type="scientific">Longibacter salinarum</name>
    <dbReference type="NCBI Taxonomy" id="1850348"/>
    <lineage>
        <taxon>Bacteria</taxon>
        <taxon>Pseudomonadati</taxon>
        <taxon>Rhodothermota</taxon>
        <taxon>Rhodothermia</taxon>
        <taxon>Rhodothermales</taxon>
        <taxon>Salisaetaceae</taxon>
        <taxon>Longibacter</taxon>
    </lineage>
</organism>
<dbReference type="GO" id="GO:0044183">
    <property type="term" value="F:protein folding chaperone"/>
    <property type="evidence" value="ECO:0007669"/>
    <property type="project" value="InterPro"/>
</dbReference>
<gene>
    <name evidence="4" type="ORF">CRI94_12070</name>
</gene>
<dbReference type="GO" id="GO:0051087">
    <property type="term" value="F:protein-folding chaperone binding"/>
    <property type="evidence" value="ECO:0007669"/>
    <property type="project" value="TreeGrafter"/>
</dbReference>
<dbReference type="GO" id="GO:0046872">
    <property type="term" value="F:metal ion binding"/>
    <property type="evidence" value="ECO:0007669"/>
    <property type="project" value="TreeGrafter"/>
</dbReference>
<dbReference type="AlphaFoldDB" id="A0A2A8CVN6"/>
<proteinExistence type="inferred from homology"/>
<dbReference type="SMR" id="A0A2A8CVN6"/>
<dbReference type="InterPro" id="IPR020818">
    <property type="entry name" value="Chaperonin_GroES"/>
</dbReference>
<feature type="compositionally biased region" description="Basic and acidic residues" evidence="3">
    <location>
        <begin position="115"/>
        <end position="124"/>
    </location>
</feature>
<dbReference type="SUPFAM" id="SSF50129">
    <property type="entry name" value="GroES-like"/>
    <property type="match status" value="1"/>
</dbReference>
<dbReference type="GO" id="GO:0051082">
    <property type="term" value="F:unfolded protein binding"/>
    <property type="evidence" value="ECO:0007669"/>
    <property type="project" value="TreeGrafter"/>
</dbReference>
<feature type="region of interest" description="Disordered" evidence="3">
    <location>
        <begin position="45"/>
        <end position="66"/>
    </location>
</feature>
<evidence type="ECO:0000256" key="3">
    <source>
        <dbReference type="SAM" id="MobiDB-lite"/>
    </source>
</evidence>
<dbReference type="Pfam" id="PF00166">
    <property type="entry name" value="Cpn10"/>
    <property type="match status" value="1"/>
</dbReference>
<comment type="similarity">
    <text evidence="1">Belongs to the GroES chaperonin family.</text>
</comment>
<dbReference type="Proteomes" id="UP000220102">
    <property type="component" value="Unassembled WGS sequence"/>
</dbReference>
<dbReference type="SMART" id="SM00883">
    <property type="entry name" value="Cpn10"/>
    <property type="match status" value="1"/>
</dbReference>
<dbReference type="GO" id="GO:0005524">
    <property type="term" value="F:ATP binding"/>
    <property type="evidence" value="ECO:0007669"/>
    <property type="project" value="InterPro"/>
</dbReference>
<evidence type="ECO:0000313" key="4">
    <source>
        <dbReference type="EMBL" id="PEN12752.1"/>
    </source>
</evidence>
<dbReference type="EMBL" id="PDEQ01000006">
    <property type="protein sequence ID" value="PEN12752.1"/>
    <property type="molecule type" value="Genomic_DNA"/>
</dbReference>
<feature type="region of interest" description="Disordered" evidence="3">
    <location>
        <begin position="115"/>
        <end position="137"/>
    </location>
</feature>
<dbReference type="OrthoDB" id="9801482at2"/>
<evidence type="ECO:0000313" key="5">
    <source>
        <dbReference type="Proteomes" id="UP000220102"/>
    </source>
</evidence>
<accession>A0A2A8CVN6</accession>
<sequence length="137" mass="15376">MSELIVIGDRVLIQPQDGEQKTKSGLLLPAGAAEQENVRSGRVVKTGPGYLTQNPEYSESDSWRPSDTPVRYLPLQAEPGDYAYFVRSEAIELKYDDTDYLIIPHSAILAIVRDDATSEEKSDTTLEDIEDLWEDEE</sequence>